<gene>
    <name evidence="4" type="ORF">IAB46_01815</name>
</gene>
<dbReference type="Pfam" id="PF23750">
    <property type="entry name" value="RsgI_M"/>
    <property type="match status" value="1"/>
</dbReference>
<dbReference type="Proteomes" id="UP000823927">
    <property type="component" value="Unassembled WGS sequence"/>
</dbReference>
<protein>
    <recommendedName>
        <fullName evidence="3">Anti-sigma factor RsgI-like middle domain-containing protein</fullName>
    </recommendedName>
</protein>
<dbReference type="AlphaFoldDB" id="A0A9D1JQF8"/>
<keyword evidence="2" id="KW-0472">Membrane</keyword>
<keyword evidence="2" id="KW-1133">Transmembrane helix</keyword>
<evidence type="ECO:0000313" key="5">
    <source>
        <dbReference type="Proteomes" id="UP000823927"/>
    </source>
</evidence>
<feature type="region of interest" description="Disordered" evidence="1">
    <location>
        <begin position="193"/>
        <end position="217"/>
    </location>
</feature>
<evidence type="ECO:0000313" key="4">
    <source>
        <dbReference type="EMBL" id="HIS46290.1"/>
    </source>
</evidence>
<feature type="compositionally biased region" description="Basic and acidic residues" evidence="1">
    <location>
        <begin position="204"/>
        <end position="217"/>
    </location>
</feature>
<name>A0A9D1JQF8_9FIRM</name>
<sequence length="217" mass="23664">MSELWKDAFDSVHAEEQLKRHTKEYLRKKVYAPRRMRRPLYGGIAAAVLCLIVIVFSGGYYMYTTPAAYIRMDGDMSVELSINRFGQVVGARGFDRSGNALAGVSDVVHMDYGDAVAKLIGDGEAAGDLETGELTLTVSGEDEAWCREILEAVAADTSAYDNIQYQLGDDVTADDGSIQDGQSVDTTDFIQESGGESVQTPQGHHSEGEGHNHRYGE</sequence>
<feature type="compositionally biased region" description="Polar residues" evidence="1">
    <location>
        <begin position="193"/>
        <end position="203"/>
    </location>
</feature>
<comment type="caution">
    <text evidence="4">The sequence shown here is derived from an EMBL/GenBank/DDBJ whole genome shotgun (WGS) entry which is preliminary data.</text>
</comment>
<keyword evidence="2" id="KW-0812">Transmembrane</keyword>
<dbReference type="InterPro" id="IPR055431">
    <property type="entry name" value="RsgI_M"/>
</dbReference>
<dbReference type="EMBL" id="DVIT01000007">
    <property type="protein sequence ID" value="HIS46290.1"/>
    <property type="molecule type" value="Genomic_DNA"/>
</dbReference>
<evidence type="ECO:0000256" key="2">
    <source>
        <dbReference type="SAM" id="Phobius"/>
    </source>
</evidence>
<reference evidence="4" key="2">
    <citation type="journal article" date="2021" name="PeerJ">
        <title>Extensive microbial diversity within the chicken gut microbiome revealed by metagenomics and culture.</title>
        <authorList>
            <person name="Gilroy R."/>
            <person name="Ravi A."/>
            <person name="Getino M."/>
            <person name="Pursley I."/>
            <person name="Horton D.L."/>
            <person name="Alikhan N.F."/>
            <person name="Baker D."/>
            <person name="Gharbi K."/>
            <person name="Hall N."/>
            <person name="Watson M."/>
            <person name="Adriaenssens E.M."/>
            <person name="Foster-Nyarko E."/>
            <person name="Jarju S."/>
            <person name="Secka A."/>
            <person name="Antonio M."/>
            <person name="Oren A."/>
            <person name="Chaudhuri R.R."/>
            <person name="La Ragione R."/>
            <person name="Hildebrand F."/>
            <person name="Pallen M.J."/>
        </authorList>
    </citation>
    <scope>NUCLEOTIDE SEQUENCE</scope>
    <source>
        <strain evidence="4">CHK178-757</strain>
    </source>
</reference>
<evidence type="ECO:0000259" key="3">
    <source>
        <dbReference type="Pfam" id="PF23750"/>
    </source>
</evidence>
<feature type="transmembrane region" description="Helical" evidence="2">
    <location>
        <begin position="40"/>
        <end position="63"/>
    </location>
</feature>
<reference evidence="4" key="1">
    <citation type="submission" date="2020-10" db="EMBL/GenBank/DDBJ databases">
        <authorList>
            <person name="Gilroy R."/>
        </authorList>
    </citation>
    <scope>NUCLEOTIDE SEQUENCE</scope>
    <source>
        <strain evidence="4">CHK178-757</strain>
    </source>
</reference>
<feature type="domain" description="Anti-sigma factor RsgI-like middle" evidence="3">
    <location>
        <begin position="68"/>
        <end position="153"/>
    </location>
</feature>
<proteinExistence type="predicted"/>
<accession>A0A9D1JQF8</accession>
<organism evidence="4 5">
    <name type="scientific">Candidatus Scybalocola faecigallinarum</name>
    <dbReference type="NCBI Taxonomy" id="2840941"/>
    <lineage>
        <taxon>Bacteria</taxon>
        <taxon>Bacillati</taxon>
        <taxon>Bacillota</taxon>
        <taxon>Clostridia</taxon>
        <taxon>Lachnospirales</taxon>
        <taxon>Lachnospiraceae</taxon>
        <taxon>Lachnospiraceae incertae sedis</taxon>
        <taxon>Candidatus Scybalocola (ex Gilroy et al. 2021)</taxon>
    </lineage>
</organism>
<evidence type="ECO:0000256" key="1">
    <source>
        <dbReference type="SAM" id="MobiDB-lite"/>
    </source>
</evidence>